<organism evidence="6 7">
    <name type="scientific">Morganella psychrotolerans</name>
    <dbReference type="NCBI Taxonomy" id="368603"/>
    <lineage>
        <taxon>Bacteria</taxon>
        <taxon>Pseudomonadati</taxon>
        <taxon>Pseudomonadota</taxon>
        <taxon>Gammaproteobacteria</taxon>
        <taxon>Enterobacterales</taxon>
        <taxon>Morganellaceae</taxon>
        <taxon>Morganella</taxon>
    </lineage>
</organism>
<protein>
    <submittedName>
        <fullName evidence="6">MerR family transcriptional regulator</fullName>
    </submittedName>
</protein>
<dbReference type="RefSeq" id="WP_067422017.1">
    <property type="nucleotide sequence ID" value="NZ_LZEX01000004.1"/>
</dbReference>
<evidence type="ECO:0000256" key="4">
    <source>
        <dbReference type="ARBA" id="ARBA00023163"/>
    </source>
</evidence>
<dbReference type="SUPFAM" id="SSF46955">
    <property type="entry name" value="Putative DNA-binding domain"/>
    <property type="match status" value="1"/>
</dbReference>
<keyword evidence="2" id="KW-0805">Transcription regulation</keyword>
<keyword evidence="4" id="KW-0804">Transcription</keyword>
<dbReference type="PANTHER" id="PTHR30204">
    <property type="entry name" value="REDOX-CYCLING DRUG-SENSING TRANSCRIPTIONAL ACTIVATOR SOXR"/>
    <property type="match status" value="1"/>
</dbReference>
<reference evidence="6 7" key="1">
    <citation type="submission" date="2016-06" db="EMBL/GenBank/DDBJ databases">
        <authorList>
            <person name="Kjaerup R.B."/>
            <person name="Dalgaard T.S."/>
            <person name="Juul-Madsen H.R."/>
        </authorList>
    </citation>
    <scope>NUCLEOTIDE SEQUENCE [LARGE SCALE GENOMIC DNA]</scope>
    <source>
        <strain evidence="6 7">GCSL-Mp3</strain>
    </source>
</reference>
<dbReference type="InterPro" id="IPR011256">
    <property type="entry name" value="Reg_factor_effector_dom_sf"/>
</dbReference>
<evidence type="ECO:0000313" key="6">
    <source>
        <dbReference type="EMBL" id="OBU10368.1"/>
    </source>
</evidence>
<dbReference type="EMBL" id="LZEX01000004">
    <property type="protein sequence ID" value="OBU10368.1"/>
    <property type="molecule type" value="Genomic_DNA"/>
</dbReference>
<dbReference type="CDD" id="cd01107">
    <property type="entry name" value="HTH_BmrR"/>
    <property type="match status" value="1"/>
</dbReference>
<accession>A0A1B8HLT9</accession>
<keyword evidence="3" id="KW-0238">DNA-binding</keyword>
<dbReference type="PROSITE" id="PS50937">
    <property type="entry name" value="HTH_MERR_2"/>
    <property type="match status" value="1"/>
</dbReference>
<evidence type="ECO:0000256" key="2">
    <source>
        <dbReference type="ARBA" id="ARBA00023015"/>
    </source>
</evidence>
<dbReference type="Gene3D" id="1.10.1660.10">
    <property type="match status" value="1"/>
</dbReference>
<dbReference type="GO" id="GO:0003700">
    <property type="term" value="F:DNA-binding transcription factor activity"/>
    <property type="evidence" value="ECO:0007669"/>
    <property type="project" value="InterPro"/>
</dbReference>
<dbReference type="SUPFAM" id="SSF55136">
    <property type="entry name" value="Probable bacterial effector-binding domain"/>
    <property type="match status" value="1"/>
</dbReference>
<comment type="caution">
    <text evidence="6">The sequence shown here is derived from an EMBL/GenBank/DDBJ whole genome shotgun (WGS) entry which is preliminary data.</text>
</comment>
<dbReference type="InterPro" id="IPR047057">
    <property type="entry name" value="MerR_fam"/>
</dbReference>
<dbReference type="PANTHER" id="PTHR30204:SF69">
    <property type="entry name" value="MERR-FAMILY TRANSCRIPTIONAL REGULATOR"/>
    <property type="match status" value="1"/>
</dbReference>
<proteinExistence type="predicted"/>
<keyword evidence="1" id="KW-0678">Repressor</keyword>
<dbReference type="Gene3D" id="3.20.80.10">
    <property type="entry name" value="Regulatory factor, effector binding domain"/>
    <property type="match status" value="1"/>
</dbReference>
<dbReference type="SMART" id="SM00422">
    <property type="entry name" value="HTH_MERR"/>
    <property type="match status" value="1"/>
</dbReference>
<dbReference type="InterPro" id="IPR009061">
    <property type="entry name" value="DNA-bd_dom_put_sf"/>
</dbReference>
<gene>
    <name evidence="6" type="ORF">AYY17_16185</name>
</gene>
<name>A0A1B8HLT9_9GAMM</name>
<dbReference type="GO" id="GO:0003677">
    <property type="term" value="F:DNA binding"/>
    <property type="evidence" value="ECO:0007669"/>
    <property type="project" value="UniProtKB-KW"/>
</dbReference>
<sequence length="285" mass="33390">MAKYFSIGEMAKLHKISIQTLRYYDQLGLFRPVYVDQESNYRYYTIDQFSQLDIIKYLKYLGMPLKEIKHRLQDSDTQILNLLTRKITVVDEKIRELELIKKVLSTKKETLEKGIDTDSIGKVTRRYIPRRHILSMGYEPGLSFEETMEFSRRQIANILEENISIFYGGVSGLVSRDNFLATQQVNYLNSFVIVERDLFNPQVQNKITEIPDGEFICLMYQGPYSDNGAAFKAITDYAEYKRIPVDDMMYEIPVIDPLSTNDEQQLLTEIQIKVKRREIDTRCLV</sequence>
<dbReference type="InterPro" id="IPR000551">
    <property type="entry name" value="MerR-type_HTH_dom"/>
</dbReference>
<evidence type="ECO:0000256" key="1">
    <source>
        <dbReference type="ARBA" id="ARBA00022491"/>
    </source>
</evidence>
<dbReference type="Pfam" id="PF13411">
    <property type="entry name" value="MerR_1"/>
    <property type="match status" value="1"/>
</dbReference>
<evidence type="ECO:0000256" key="3">
    <source>
        <dbReference type="ARBA" id="ARBA00023125"/>
    </source>
</evidence>
<feature type="domain" description="HTH merR-type" evidence="5">
    <location>
        <begin position="4"/>
        <end position="74"/>
    </location>
</feature>
<dbReference type="AlphaFoldDB" id="A0A1B8HLT9"/>
<evidence type="ECO:0000259" key="5">
    <source>
        <dbReference type="PROSITE" id="PS50937"/>
    </source>
</evidence>
<dbReference type="Proteomes" id="UP000092247">
    <property type="component" value="Unassembled WGS sequence"/>
</dbReference>
<evidence type="ECO:0000313" key="7">
    <source>
        <dbReference type="Proteomes" id="UP000092247"/>
    </source>
</evidence>